<comment type="caution">
    <text evidence="2">The sequence shown here is derived from an EMBL/GenBank/DDBJ whole genome shotgun (WGS) entry which is preliminary data.</text>
</comment>
<gene>
    <name evidence="2" type="ORF">OUY22_24765</name>
</gene>
<evidence type="ECO:0000313" key="3">
    <source>
        <dbReference type="Proteomes" id="UP001144036"/>
    </source>
</evidence>
<evidence type="ECO:0000313" key="2">
    <source>
        <dbReference type="EMBL" id="MDA0636637.1"/>
    </source>
</evidence>
<name>A0ABT4SHF8_9ACTN</name>
<feature type="region of interest" description="Disordered" evidence="1">
    <location>
        <begin position="135"/>
        <end position="156"/>
    </location>
</feature>
<accession>A0ABT4SHF8</accession>
<evidence type="ECO:0000256" key="1">
    <source>
        <dbReference type="SAM" id="MobiDB-lite"/>
    </source>
</evidence>
<organism evidence="2 3">
    <name type="scientific">Nonomuraea corallina</name>
    <dbReference type="NCBI Taxonomy" id="2989783"/>
    <lineage>
        <taxon>Bacteria</taxon>
        <taxon>Bacillati</taxon>
        <taxon>Actinomycetota</taxon>
        <taxon>Actinomycetes</taxon>
        <taxon>Streptosporangiales</taxon>
        <taxon>Streptosporangiaceae</taxon>
        <taxon>Nonomuraea</taxon>
    </lineage>
</organism>
<keyword evidence="3" id="KW-1185">Reference proteome</keyword>
<feature type="compositionally biased region" description="Low complexity" evidence="1">
    <location>
        <begin position="138"/>
        <end position="156"/>
    </location>
</feature>
<sequence>MCLSDLPGPYPLPVPRAHALISDIQAIEDIYRTLLAAYGNWGPDTLAAISAIITATGRSIVDVEAITADMIEDAVTGWPIARIQANQITGYVRQTLDGGILVELYTRDRRADRQLRVTVDGQLLYGPALTQACDADRSTTTSTTAAQAEQETGQQR</sequence>
<protein>
    <recommendedName>
        <fullName evidence="4">DUF222 domain-containing protein</fullName>
    </recommendedName>
</protein>
<dbReference type="RefSeq" id="WP_270157530.1">
    <property type="nucleotide sequence ID" value="NZ_JAPNNL010000115.1"/>
</dbReference>
<evidence type="ECO:0008006" key="4">
    <source>
        <dbReference type="Google" id="ProtNLM"/>
    </source>
</evidence>
<reference evidence="2" key="1">
    <citation type="submission" date="2022-11" db="EMBL/GenBank/DDBJ databases">
        <title>Nonomuraea corallina sp. nov., a new species of the genus Nonomuraea isolated from sea side sediment in Thai sea.</title>
        <authorList>
            <person name="Ngamcharungchit C."/>
            <person name="Matsumoto A."/>
            <person name="Suriyachadkun C."/>
            <person name="Panbangred W."/>
            <person name="Inahashi Y."/>
            <person name="Intra B."/>
        </authorList>
    </citation>
    <scope>NUCLEOTIDE SEQUENCE</scope>
    <source>
        <strain evidence="2">MCN248</strain>
    </source>
</reference>
<proteinExistence type="predicted"/>
<dbReference type="EMBL" id="JAPNNL010000115">
    <property type="protein sequence ID" value="MDA0636637.1"/>
    <property type="molecule type" value="Genomic_DNA"/>
</dbReference>
<dbReference type="Proteomes" id="UP001144036">
    <property type="component" value="Unassembled WGS sequence"/>
</dbReference>